<evidence type="ECO:0000313" key="1">
    <source>
        <dbReference type="EMBL" id="WVZ25902.1"/>
    </source>
</evidence>
<evidence type="ECO:0000313" key="2">
    <source>
        <dbReference type="Proteomes" id="UP001374535"/>
    </source>
</evidence>
<sequence length="118" mass="13695">TLPTPNAIRTEAPTVFLTFPKSKAVTCTVSLLSCCSKVVHSIIPRYTRTFQNHFIQSFIIKTLNRITFPLWQRWVELYNFSLPTAQKDNNKNNITRELIATCSRNFDFITLIRLHHAI</sequence>
<dbReference type="AlphaFoldDB" id="A0AAQ3PDT8"/>
<dbReference type="Proteomes" id="UP001374535">
    <property type="component" value="Chromosome 1"/>
</dbReference>
<proteinExistence type="predicted"/>
<organism evidence="1 2">
    <name type="scientific">Vigna mungo</name>
    <name type="common">Black gram</name>
    <name type="synonym">Phaseolus mungo</name>
    <dbReference type="NCBI Taxonomy" id="3915"/>
    <lineage>
        <taxon>Eukaryota</taxon>
        <taxon>Viridiplantae</taxon>
        <taxon>Streptophyta</taxon>
        <taxon>Embryophyta</taxon>
        <taxon>Tracheophyta</taxon>
        <taxon>Spermatophyta</taxon>
        <taxon>Magnoliopsida</taxon>
        <taxon>eudicotyledons</taxon>
        <taxon>Gunneridae</taxon>
        <taxon>Pentapetalae</taxon>
        <taxon>rosids</taxon>
        <taxon>fabids</taxon>
        <taxon>Fabales</taxon>
        <taxon>Fabaceae</taxon>
        <taxon>Papilionoideae</taxon>
        <taxon>50 kb inversion clade</taxon>
        <taxon>NPAAA clade</taxon>
        <taxon>indigoferoid/millettioid clade</taxon>
        <taxon>Phaseoleae</taxon>
        <taxon>Vigna</taxon>
    </lineage>
</organism>
<feature type="non-terminal residue" evidence="1">
    <location>
        <position position="1"/>
    </location>
</feature>
<protein>
    <submittedName>
        <fullName evidence="1">Uncharacterized protein</fullName>
    </submittedName>
</protein>
<gene>
    <name evidence="1" type="ORF">V8G54_004446</name>
</gene>
<reference evidence="1 2" key="1">
    <citation type="journal article" date="2023" name="Life. Sci Alliance">
        <title>Evolutionary insights into 3D genome organization and epigenetic landscape of Vigna mungo.</title>
        <authorList>
            <person name="Junaid A."/>
            <person name="Singh B."/>
            <person name="Bhatia S."/>
        </authorList>
    </citation>
    <scope>NUCLEOTIDE SEQUENCE [LARGE SCALE GENOMIC DNA]</scope>
    <source>
        <strain evidence="1">Urdbean</strain>
    </source>
</reference>
<accession>A0AAQ3PDT8</accession>
<keyword evidence="2" id="KW-1185">Reference proteome</keyword>
<name>A0AAQ3PDT8_VIGMU</name>
<dbReference type="EMBL" id="CP144700">
    <property type="protein sequence ID" value="WVZ25902.1"/>
    <property type="molecule type" value="Genomic_DNA"/>
</dbReference>